<dbReference type="EnsemblMetazoa" id="XM_014389261.2">
    <property type="protein sequence ID" value="XP_014244747.1"/>
    <property type="gene ID" value="LOC106663973"/>
</dbReference>
<dbReference type="InterPro" id="IPR039630">
    <property type="entry name" value="FAM149"/>
</dbReference>
<feature type="domain" description="DUF3719" evidence="3">
    <location>
        <begin position="74"/>
        <end position="102"/>
    </location>
</feature>
<dbReference type="Pfam" id="PF12516">
    <property type="entry name" value="DUF3719"/>
    <property type="match status" value="1"/>
</dbReference>
<protein>
    <recommendedName>
        <fullName evidence="3">DUF3719 domain-containing protein</fullName>
    </recommendedName>
</protein>
<dbReference type="Proteomes" id="UP000494040">
    <property type="component" value="Unassembled WGS sequence"/>
</dbReference>
<evidence type="ECO:0000256" key="2">
    <source>
        <dbReference type="SAM" id="MobiDB-lite"/>
    </source>
</evidence>
<reference evidence="4" key="1">
    <citation type="submission" date="2022-01" db="UniProtKB">
        <authorList>
            <consortium name="EnsemblMetazoa"/>
        </authorList>
    </citation>
    <scope>IDENTIFICATION</scope>
</reference>
<dbReference type="AlphaFoldDB" id="A0A8I6TCU6"/>
<dbReference type="PANTHER" id="PTHR31997">
    <property type="entry name" value="AGAP003710-PA"/>
    <property type="match status" value="1"/>
</dbReference>
<comment type="similarity">
    <text evidence="1">Belongs to the FAM149 family.</text>
</comment>
<evidence type="ECO:0000256" key="1">
    <source>
        <dbReference type="ARBA" id="ARBA00008309"/>
    </source>
</evidence>
<proteinExistence type="inferred from homology"/>
<accession>A0A8I6TCU6</accession>
<dbReference type="GeneID" id="106663973"/>
<dbReference type="OMA" id="CTISDIC"/>
<feature type="compositionally biased region" description="Polar residues" evidence="2">
    <location>
        <begin position="31"/>
        <end position="42"/>
    </location>
</feature>
<evidence type="ECO:0000313" key="4">
    <source>
        <dbReference type="EnsemblMetazoa" id="XP_014244747.1"/>
    </source>
</evidence>
<dbReference type="OrthoDB" id="2134133at2759"/>
<evidence type="ECO:0000259" key="3">
    <source>
        <dbReference type="Pfam" id="PF12516"/>
    </source>
</evidence>
<dbReference type="KEGG" id="clec:106663973"/>
<feature type="region of interest" description="Disordered" evidence="2">
    <location>
        <begin position="24"/>
        <end position="45"/>
    </location>
</feature>
<dbReference type="InterPro" id="IPR022194">
    <property type="entry name" value="DUF3719"/>
</dbReference>
<dbReference type="RefSeq" id="XP_014244747.1">
    <property type="nucleotide sequence ID" value="XM_014389261.2"/>
</dbReference>
<dbReference type="PANTHER" id="PTHR31997:SF1">
    <property type="entry name" value="AGAP003710-PA"/>
    <property type="match status" value="1"/>
</dbReference>
<evidence type="ECO:0000313" key="5">
    <source>
        <dbReference type="Proteomes" id="UP000494040"/>
    </source>
</evidence>
<name>A0A8I6TCU6_CIMLE</name>
<organism evidence="4 5">
    <name type="scientific">Cimex lectularius</name>
    <name type="common">Bed bug</name>
    <name type="synonym">Acanthia lectularia</name>
    <dbReference type="NCBI Taxonomy" id="79782"/>
    <lineage>
        <taxon>Eukaryota</taxon>
        <taxon>Metazoa</taxon>
        <taxon>Ecdysozoa</taxon>
        <taxon>Arthropoda</taxon>
        <taxon>Hexapoda</taxon>
        <taxon>Insecta</taxon>
        <taxon>Pterygota</taxon>
        <taxon>Neoptera</taxon>
        <taxon>Paraneoptera</taxon>
        <taxon>Hemiptera</taxon>
        <taxon>Heteroptera</taxon>
        <taxon>Panheteroptera</taxon>
        <taxon>Cimicomorpha</taxon>
        <taxon>Cimicidae</taxon>
        <taxon>Cimex</taxon>
    </lineage>
</organism>
<sequence>MSTDCKGLSQSYYRHDLTPSFIEEDYDSDLGSRSTSSTLSWTDETEKDAASKLKEHFERFEAALYSETNGEDLTDTERAECNIWKEHFPHLRVVGKRIIPIPIDPNENYEPEFYPADYEEVLACHSDNHEPPNTKKISIPREKCLQLIDKSHTKEELKDAVVDKLCERVLPSVIKKIEELSAEKLINTLAKNESIRIELKKDLEINGTSYPDKKTPSSTNFRNSYLKVDDLKQLTSQKLNQLGKKFPTITINDSASSTKSSKTKLKSVPQSSARITKKKSIPNEYETETPVENICVTPKKSNRHGILPPLEALAITPKLPSKRATSAMLRFARTQPRVRPFTTRNKTMFLLPVKNGFSGVSTKAQSGLINPLIEEKNNYASSLPPYSGRIYNRRCKLPPRWRY</sequence>
<feature type="region of interest" description="Disordered" evidence="2">
    <location>
        <begin position="252"/>
        <end position="276"/>
    </location>
</feature>
<keyword evidence="5" id="KW-1185">Reference proteome</keyword>